<name>A0AAD4BH48_BOLED</name>
<feature type="compositionally biased region" description="Acidic residues" evidence="1">
    <location>
        <begin position="1104"/>
        <end position="1124"/>
    </location>
</feature>
<reference evidence="2" key="1">
    <citation type="submission" date="2019-10" db="EMBL/GenBank/DDBJ databases">
        <authorList>
            <consortium name="DOE Joint Genome Institute"/>
            <person name="Kuo A."/>
            <person name="Miyauchi S."/>
            <person name="Kiss E."/>
            <person name="Drula E."/>
            <person name="Kohler A."/>
            <person name="Sanchez-Garcia M."/>
            <person name="Andreopoulos B."/>
            <person name="Barry K.W."/>
            <person name="Bonito G."/>
            <person name="Buee M."/>
            <person name="Carver A."/>
            <person name="Chen C."/>
            <person name="Cichocki N."/>
            <person name="Clum A."/>
            <person name="Culley D."/>
            <person name="Crous P.W."/>
            <person name="Fauchery L."/>
            <person name="Girlanda M."/>
            <person name="Hayes R."/>
            <person name="Keri Z."/>
            <person name="LaButti K."/>
            <person name="Lipzen A."/>
            <person name="Lombard V."/>
            <person name="Magnuson J."/>
            <person name="Maillard F."/>
            <person name="Morin E."/>
            <person name="Murat C."/>
            <person name="Nolan M."/>
            <person name="Ohm R."/>
            <person name="Pangilinan J."/>
            <person name="Pereira M."/>
            <person name="Perotto S."/>
            <person name="Peter M."/>
            <person name="Riley R."/>
            <person name="Sitrit Y."/>
            <person name="Stielow B."/>
            <person name="Szollosi G."/>
            <person name="Zifcakova L."/>
            <person name="Stursova M."/>
            <person name="Spatafora J.W."/>
            <person name="Tedersoo L."/>
            <person name="Vaario L.-M."/>
            <person name="Yamada A."/>
            <person name="Yan M."/>
            <person name="Wang P."/>
            <person name="Xu J."/>
            <person name="Bruns T."/>
            <person name="Baldrian P."/>
            <person name="Vilgalys R."/>
            <person name="Henrissat B."/>
            <person name="Grigoriev I.V."/>
            <person name="Hibbett D."/>
            <person name="Nagy L.G."/>
            <person name="Martin F.M."/>
        </authorList>
    </citation>
    <scope>NUCLEOTIDE SEQUENCE</scope>
    <source>
        <strain evidence="2">BED1</strain>
    </source>
</reference>
<gene>
    <name evidence="2" type="ORF">L210DRAFT_931022</name>
</gene>
<feature type="compositionally biased region" description="Acidic residues" evidence="1">
    <location>
        <begin position="717"/>
        <end position="732"/>
    </location>
</feature>
<feature type="region of interest" description="Disordered" evidence="1">
    <location>
        <begin position="1087"/>
        <end position="1144"/>
    </location>
</feature>
<evidence type="ECO:0000313" key="3">
    <source>
        <dbReference type="Proteomes" id="UP001194468"/>
    </source>
</evidence>
<feature type="compositionally biased region" description="Polar residues" evidence="1">
    <location>
        <begin position="1281"/>
        <end position="1290"/>
    </location>
</feature>
<dbReference type="Proteomes" id="UP001194468">
    <property type="component" value="Unassembled WGS sequence"/>
</dbReference>
<feature type="compositionally biased region" description="Basic and acidic residues" evidence="1">
    <location>
        <begin position="733"/>
        <end position="746"/>
    </location>
</feature>
<feature type="region of interest" description="Disordered" evidence="1">
    <location>
        <begin position="1252"/>
        <end position="1386"/>
    </location>
</feature>
<feature type="compositionally biased region" description="Low complexity" evidence="1">
    <location>
        <begin position="18"/>
        <end position="27"/>
    </location>
</feature>
<feature type="compositionally biased region" description="Low complexity" evidence="1">
    <location>
        <begin position="1343"/>
        <end position="1361"/>
    </location>
</feature>
<feature type="compositionally biased region" description="Basic residues" evidence="1">
    <location>
        <begin position="1320"/>
        <end position="1331"/>
    </location>
</feature>
<reference evidence="2" key="2">
    <citation type="journal article" date="2020" name="Nat. Commun.">
        <title>Large-scale genome sequencing of mycorrhizal fungi provides insights into the early evolution of symbiotic traits.</title>
        <authorList>
            <person name="Miyauchi S."/>
            <person name="Kiss E."/>
            <person name="Kuo A."/>
            <person name="Drula E."/>
            <person name="Kohler A."/>
            <person name="Sanchez-Garcia M."/>
            <person name="Morin E."/>
            <person name="Andreopoulos B."/>
            <person name="Barry K.W."/>
            <person name="Bonito G."/>
            <person name="Buee M."/>
            <person name="Carver A."/>
            <person name="Chen C."/>
            <person name="Cichocki N."/>
            <person name="Clum A."/>
            <person name="Culley D."/>
            <person name="Crous P.W."/>
            <person name="Fauchery L."/>
            <person name="Girlanda M."/>
            <person name="Hayes R.D."/>
            <person name="Keri Z."/>
            <person name="LaButti K."/>
            <person name="Lipzen A."/>
            <person name="Lombard V."/>
            <person name="Magnuson J."/>
            <person name="Maillard F."/>
            <person name="Murat C."/>
            <person name="Nolan M."/>
            <person name="Ohm R.A."/>
            <person name="Pangilinan J."/>
            <person name="Pereira M.F."/>
            <person name="Perotto S."/>
            <person name="Peter M."/>
            <person name="Pfister S."/>
            <person name="Riley R."/>
            <person name="Sitrit Y."/>
            <person name="Stielow J.B."/>
            <person name="Szollosi G."/>
            <person name="Zifcakova L."/>
            <person name="Stursova M."/>
            <person name="Spatafora J.W."/>
            <person name="Tedersoo L."/>
            <person name="Vaario L.M."/>
            <person name="Yamada A."/>
            <person name="Yan M."/>
            <person name="Wang P."/>
            <person name="Xu J."/>
            <person name="Bruns T."/>
            <person name="Baldrian P."/>
            <person name="Vilgalys R."/>
            <person name="Dunand C."/>
            <person name="Henrissat B."/>
            <person name="Grigoriev I.V."/>
            <person name="Hibbett D."/>
            <person name="Nagy L.G."/>
            <person name="Martin F.M."/>
        </authorList>
    </citation>
    <scope>NUCLEOTIDE SEQUENCE</scope>
    <source>
        <strain evidence="2">BED1</strain>
    </source>
</reference>
<feature type="region of interest" description="Disordered" evidence="1">
    <location>
        <begin position="1"/>
        <end position="27"/>
    </location>
</feature>
<accession>A0AAD4BH48</accession>
<feature type="compositionally biased region" description="Basic and acidic residues" evidence="1">
    <location>
        <begin position="8"/>
        <end position="17"/>
    </location>
</feature>
<evidence type="ECO:0000313" key="2">
    <source>
        <dbReference type="EMBL" id="KAF8429374.1"/>
    </source>
</evidence>
<protein>
    <submittedName>
        <fullName evidence="2">Uncharacterized protein</fullName>
    </submittedName>
</protein>
<feature type="compositionally biased region" description="Basic and acidic residues" evidence="1">
    <location>
        <begin position="1306"/>
        <end position="1315"/>
    </location>
</feature>
<keyword evidence="3" id="KW-1185">Reference proteome</keyword>
<feature type="compositionally biased region" description="Basic and acidic residues" evidence="1">
    <location>
        <begin position="1092"/>
        <end position="1103"/>
    </location>
</feature>
<dbReference type="EMBL" id="WHUW01000068">
    <property type="protein sequence ID" value="KAF8429374.1"/>
    <property type="molecule type" value="Genomic_DNA"/>
</dbReference>
<comment type="caution">
    <text evidence="2">The sequence shown here is derived from an EMBL/GenBank/DDBJ whole genome shotgun (WGS) entry which is preliminary data.</text>
</comment>
<organism evidence="2 3">
    <name type="scientific">Boletus edulis BED1</name>
    <dbReference type="NCBI Taxonomy" id="1328754"/>
    <lineage>
        <taxon>Eukaryota</taxon>
        <taxon>Fungi</taxon>
        <taxon>Dikarya</taxon>
        <taxon>Basidiomycota</taxon>
        <taxon>Agaricomycotina</taxon>
        <taxon>Agaricomycetes</taxon>
        <taxon>Agaricomycetidae</taxon>
        <taxon>Boletales</taxon>
        <taxon>Boletineae</taxon>
        <taxon>Boletaceae</taxon>
        <taxon>Boletoideae</taxon>
        <taxon>Boletus</taxon>
    </lineage>
</organism>
<sequence length="1386" mass="155479">MVNKKTKEKGGGKETKNKGTSNTTKNTKVADTLLLDQGVGGGGSGQLEDSVKHKRGLENKAHKALIGYAYLDLIDNKQEIRFGAWNDWPLQKEQVNRLVQSFLTKGADRFAYTKAIPLVVAKKDLKEGTYTADYRPGSVEPCEIPKLELKAETKGKRRLAAAGGQHRLHAVEAWTKILQKQHADLTKLRQHLEQQDSEAVTTMEISEENLTRKPKRESLQETLALGGLWMVILYDSDRTSLLNRISLDKVTQEIGLHLSQNESDHVYRETPEEGLVHLFRTMKEGKKTHRDVDQKEGVTGSPRKWAELLSQDYFWEFMERVQPMGIHMFDGKSNMKLHRLHQTMFGPLGGILSYMVSQMEDYVCECFNDVPVDEDKVDSLIAQGSVADSDDAKVARNELRAIYAQMKAARSTMKGAKGAVYAIRECFDDAFVQHLGGLSHVDELFANQKSHRWRVAMNDYTQEIITELPNVIATISMTEVPEDSDEHQVLRCLKWAVAKVKVWRFLLIRTKPEKSYCLVPLMSRCVFDHMVKHLSVISDALHEFCRWWEPLIDMVPVIGKYWTPGSPSAAMVRAILCHRDIDDNHREICVRHIIYVVWNDYASFVNMQLQLHDRSIPTPITVQKKLLSIFGVDSEGRNTKELRLARVYTTPGVTTKKTTTTTKGKGKGKNADKKNMGGKGKKHKPDDDASDDEGDDDNDTGDGDGELVKGLDSAWGDSDEVGEEGDEEEDDEVREKRDRVRQENVRRQQRALAANNQEWSEIHTMLTGSKGDGRHKTAPVLNFDRSPPSFLVPWKKLSRVSKDRNASPIRGLSLIDWTIWEWKDITTQSFSRVMHTLAAAAIAESARIISYRPEMIHCHPIGSAATVRLQAQAAVESFLTTLKDLLGSASQGSKEGQGAVLMEGSLPPAGCVTWADGIYPTAPQRGVAIHVVEDELMQLDREKALGAQQRGVQKAVDVIQNLRVSWHDPTSRVNPREQPPLDADVANALHALVTALNTNAYRQRVKETHTLAFDPNEALQPRERLRIVIRADIASDEDVSDEFVMRAQKALHVDNVPTKAQSIWHLEEMEKKYSVWLEAKRKQAETVPFKFEPGDRTDDHSLAEDEDEDEDNEDVTDNEGECDAEGSVGEQPPPSEAMDDEVTESQNNVDISASMYEDLPCNSDGEFISTTQDTVKGKYIFFYIDIISPFSTVQMTWHRAFQDPHGMRVLVPTTPPEDDTRHVLDGVAEVKEGHDGDSNIVTEQDPIKYFTTLRDDDNNDNNDNNNTTASSPPVVLRKHVTSPQRTQVVRNSLKRDRALTVSSTGSKDERSEYHNSKPVKQPKHVPKRTKHTVSSTIDPPPIATSSSTGISSNVASGSSSKPRPKPRLVKSNTSKPTALDEISYQA</sequence>
<feature type="compositionally biased region" description="Low complexity" evidence="1">
    <location>
        <begin position="654"/>
        <end position="663"/>
    </location>
</feature>
<evidence type="ECO:0000256" key="1">
    <source>
        <dbReference type="SAM" id="MobiDB-lite"/>
    </source>
</evidence>
<feature type="compositionally biased region" description="Acidic residues" evidence="1">
    <location>
        <begin position="688"/>
        <end position="705"/>
    </location>
</feature>
<proteinExistence type="predicted"/>
<feature type="region of interest" description="Disordered" evidence="1">
    <location>
        <begin position="654"/>
        <end position="758"/>
    </location>
</feature>